<dbReference type="SMART" id="SM00332">
    <property type="entry name" value="PP2Cc"/>
    <property type="match status" value="1"/>
</dbReference>
<dbReference type="OrthoDB" id="60371at2759"/>
<dbReference type="InterPro" id="IPR036144">
    <property type="entry name" value="RibA-like_sf"/>
</dbReference>
<dbReference type="NCBIfam" id="NF001591">
    <property type="entry name" value="PRK00393.1"/>
    <property type="match status" value="1"/>
</dbReference>
<dbReference type="GO" id="GO:0008686">
    <property type="term" value="F:3,4-dihydroxy-2-butanone-4-phosphate synthase activity"/>
    <property type="evidence" value="ECO:0007669"/>
    <property type="project" value="TreeGrafter"/>
</dbReference>
<dbReference type="Pfam" id="PF00925">
    <property type="entry name" value="GTP_cyclohydro2"/>
    <property type="match status" value="1"/>
</dbReference>
<comment type="caution">
    <text evidence="15">The sequence shown here is derived from an EMBL/GenBank/DDBJ whole genome shotgun (WGS) entry which is preliminary data.</text>
</comment>
<dbReference type="InterPro" id="IPR002734">
    <property type="entry name" value="RibDG_C"/>
</dbReference>
<accession>A0A812Y2S5</accession>
<evidence type="ECO:0000256" key="6">
    <source>
        <dbReference type="ARBA" id="ARBA00022741"/>
    </source>
</evidence>
<dbReference type="SUPFAM" id="SSF56112">
    <property type="entry name" value="Protein kinase-like (PK-like)"/>
    <property type="match status" value="1"/>
</dbReference>
<dbReference type="InterPro" id="IPR036457">
    <property type="entry name" value="PPM-type-like_dom_sf"/>
</dbReference>
<protein>
    <submittedName>
        <fullName evidence="15">RibBA protein</fullName>
    </submittedName>
</protein>
<dbReference type="PROSITE" id="PS50890">
    <property type="entry name" value="PUA"/>
    <property type="match status" value="1"/>
</dbReference>
<dbReference type="SUPFAM" id="SSF63825">
    <property type="entry name" value="YWTD domain"/>
    <property type="match status" value="1"/>
</dbReference>
<keyword evidence="4" id="KW-0686">Riboflavin biosynthesis</keyword>
<comment type="cofactor">
    <cofactor evidence="1">
        <name>Zn(2+)</name>
        <dbReference type="ChEBI" id="CHEBI:29105"/>
    </cofactor>
</comment>
<keyword evidence="6" id="KW-0547">Nucleotide-binding</keyword>
<keyword evidence="10" id="KW-0342">GTP-binding</keyword>
<dbReference type="InterPro" id="IPR000926">
    <property type="entry name" value="RibA"/>
</dbReference>
<dbReference type="SUPFAM" id="SSF53597">
    <property type="entry name" value="Dihydrofolate reductase-like"/>
    <property type="match status" value="1"/>
</dbReference>
<dbReference type="PROSITE" id="PS00518">
    <property type="entry name" value="ZF_RING_1"/>
    <property type="match status" value="1"/>
</dbReference>
<sequence length="1860" mass="202241">MPSFGGAPANPAMLMASWLATLQMWSSGADGRAAVVEFVEALPAVTLTYAQSLDGSIAAAGNQRVPISGQQSMVMTHQFRTMHDAILIGIGTLLSDDPMLTARLVPGRSPLPVVLDSRLRSPPTSRLVLGAAERGGGTGLVIVTTEGGCEEKRQRAKELASVPGVQILAMPEIEGRPSLHHVLSTLRARFGCTSLMVEGGRAVIASFLANPQLVSNFVATVSPKFIGGLGPATELAKSQSATSLMSLQGMQSCTVGEDIVVYGTPAGERTPPANSEDQQPIEHVSLQSSCRMWIEVYSTSKPGQEIVALIKGQVVRVHSECFTGDVLGSKRCDCGPQLHSFLHVLQMETNGVLLYIRGDEGRGIGLVDKIRAYELQEKGLDTVDANLSLGLAADLRTFEGSRKVLEGLGVRSIRLYTNNPEKVRALRPLACEICPINCTPNEHNMSYLLTKRNRLACLPSGFGICTKSFRPYVGSVTSSVCRSQRFCNFLTYRVASGISAMIDALRAAHAAQAAKVPAATATAAKEPAACAPKLVNVLAESTFMQEDRHVKIPDLTKAAQALKMPIDHLEQPCAFLAVYDGHRGPLCAEFVAKSMHLRLLKHLSQPSTKSGEEIGLALKAACQELDEEFLAKHRTSVDGCTVVMALLTGSTLWVAWLGDSRALLCRTTSAGAVATVALTQDHRPSAAAEVDRVKEAGGMIVNFDGAKRVAHAGFDNQIRELRRAKAAGLGAVGRPPVALAVTRALGDRDFKVDKPLLIATPSVRSFQLDASVRFIALMCDGITDVLSNEEIIFELDFLRDAADASANARKACGELVQKAYSRGSQDNLTVVMAFFEWEGAEKRKLSGAVGPVEVPPAKRARTRPSSSVNAGKVEPTDKMAVAATPPVNYPRGEPLGLRDAQSADLGMNGSDWFWQCGNVLVDALVLSCGHDLCLSCAASALRQTRSLSGRQNCAKGPTENEWRTSTWILGAKYRHAPIMPTDRPGVVLLVGRCQTDAFSVFISKPTWGLSVLAGWSASSNCYLEKVDSQICPLSNLSSRECMVTSHLWGRQTRELAMARLLIYFFGLLEHGERRRFPKRLHVLVLRQGTEVFNLLWRHSEQKLGGLAAVALLISREISGYDRPDRFVIVTSPSTRNVLWAPLPSLHDLTLPAQDRWIPNAQILIDGKASKCWGWTCSERSDRGLEEPTGLALYQRGGGSALLYISDPKVGFVYRYEVCGSALAFTKAADRKASRPVGSRLLGRSMDSDSLGFWAQVRKSDLKKITDAPTVDWSDFLPDFDCKLGSGAYGEVSPGSKSGCPRVLFGFVQRLPWQLRSVRYQVQGKPHLVMKIFQRADWNEIQAETSFARVMTLSFDEHVTSLLPMHVKLCSMFVWVANMRKARFPNHFVDCLGVGNVPEKDGSMFAVFERALGKTLDSAAHRFRHEDGIRHVSEALATLEELLTAKLNMMHPDESGRLHIHVDLKPDNIMYSAESGAAKLTLIDYGLIRTCAHDDAEAQSSALQLLRWFGWQFLWMLASEAFSVDNPDKNPWQQLPDGFRPFFQPSDLRPSAYRSQNLTPQLLSDALKDGFFDQVMSAPFRKQWKSAQKAKSQMGKMLGDLFYAVAWASDCAGPMPDFKQLRTDIQGLRASSVSASWRGLQADSQQLIASDLKDSAHWLAVDTYGNLFYTDAKAGAISMISSEDMSKGVPKGRTLLSAEKMEHIAGPAGIAVDATDLYWANLKGDQKTGTLLKARPAKTKSAKILSGTSDMYQAMVKDVCLAGSNVFFTGDGESLFAMKADGSSKVAEVARLQQPRGCAYDKENTLFVADSGSNSVVSLPANMVNPRAVINVTQVASVQGPHQIGVFFGPSSSKFLQHLSQ</sequence>
<evidence type="ECO:0000256" key="11">
    <source>
        <dbReference type="ARBA" id="ARBA00049295"/>
    </source>
</evidence>
<dbReference type="PROSITE" id="PS51746">
    <property type="entry name" value="PPM_2"/>
    <property type="match status" value="1"/>
</dbReference>
<evidence type="ECO:0000256" key="1">
    <source>
        <dbReference type="ARBA" id="ARBA00001947"/>
    </source>
</evidence>
<evidence type="ECO:0000259" key="13">
    <source>
        <dbReference type="PROSITE" id="PS50011"/>
    </source>
</evidence>
<keyword evidence="9" id="KW-0862">Zinc</keyword>
<evidence type="ECO:0000256" key="10">
    <source>
        <dbReference type="ARBA" id="ARBA00023134"/>
    </source>
</evidence>
<evidence type="ECO:0000256" key="8">
    <source>
        <dbReference type="ARBA" id="ARBA00022801"/>
    </source>
</evidence>
<evidence type="ECO:0000313" key="16">
    <source>
        <dbReference type="Proteomes" id="UP000649617"/>
    </source>
</evidence>
<proteinExistence type="predicted"/>
<keyword evidence="5" id="KW-0479">Metal-binding</keyword>
<dbReference type="SUPFAM" id="SSF142695">
    <property type="entry name" value="RibA-like"/>
    <property type="match status" value="1"/>
</dbReference>
<dbReference type="InterPro" id="IPR024072">
    <property type="entry name" value="DHFR-like_dom_sf"/>
</dbReference>
<evidence type="ECO:0000256" key="3">
    <source>
        <dbReference type="ARBA" id="ARBA00004904"/>
    </source>
</evidence>
<feature type="domain" description="Protein kinase" evidence="13">
    <location>
        <begin position="1277"/>
        <end position="1668"/>
    </location>
</feature>
<comment type="pathway">
    <text evidence="2">Cofactor biosynthesis; riboflavin biosynthesis; 5-amino-6-(D-ribitylamino)uracil from GTP: step 1/4.</text>
</comment>
<dbReference type="InterPro" id="IPR011009">
    <property type="entry name" value="Kinase-like_dom_sf"/>
</dbReference>
<keyword evidence="12" id="KW-0732">Signal</keyword>
<dbReference type="Proteomes" id="UP000649617">
    <property type="component" value="Unassembled WGS sequence"/>
</dbReference>
<evidence type="ECO:0000256" key="7">
    <source>
        <dbReference type="ARBA" id="ARBA00022771"/>
    </source>
</evidence>
<dbReference type="InterPro" id="IPR032677">
    <property type="entry name" value="GTP_cyclohydro_II"/>
</dbReference>
<dbReference type="Gene3D" id="3.40.50.10990">
    <property type="entry name" value="GTP cyclohydrolase II"/>
    <property type="match status" value="1"/>
</dbReference>
<dbReference type="GO" id="GO:0003935">
    <property type="term" value="F:GTP cyclohydrolase II activity"/>
    <property type="evidence" value="ECO:0007669"/>
    <property type="project" value="UniProtKB-EC"/>
</dbReference>
<evidence type="ECO:0000256" key="5">
    <source>
        <dbReference type="ARBA" id="ARBA00022723"/>
    </source>
</evidence>
<dbReference type="GO" id="GO:0005524">
    <property type="term" value="F:ATP binding"/>
    <property type="evidence" value="ECO:0007669"/>
    <property type="project" value="InterPro"/>
</dbReference>
<feature type="signal peptide" evidence="12">
    <location>
        <begin position="1"/>
        <end position="28"/>
    </location>
</feature>
<evidence type="ECO:0000256" key="2">
    <source>
        <dbReference type="ARBA" id="ARBA00004853"/>
    </source>
</evidence>
<dbReference type="Pfam" id="PF01872">
    <property type="entry name" value="RibD_C"/>
    <property type="match status" value="1"/>
</dbReference>
<evidence type="ECO:0000313" key="15">
    <source>
        <dbReference type="EMBL" id="CAE7760622.1"/>
    </source>
</evidence>
<keyword evidence="16" id="KW-1185">Reference proteome</keyword>
<dbReference type="Gene3D" id="2.120.10.30">
    <property type="entry name" value="TolB, C-terminal domain"/>
    <property type="match status" value="1"/>
</dbReference>
<dbReference type="GO" id="GO:0004672">
    <property type="term" value="F:protein kinase activity"/>
    <property type="evidence" value="ECO:0007669"/>
    <property type="project" value="InterPro"/>
</dbReference>
<dbReference type="GO" id="GO:0005829">
    <property type="term" value="C:cytosol"/>
    <property type="evidence" value="ECO:0007669"/>
    <property type="project" value="TreeGrafter"/>
</dbReference>
<dbReference type="CDD" id="cd00641">
    <property type="entry name" value="GTP_cyclohydro2"/>
    <property type="match status" value="1"/>
</dbReference>
<comment type="catalytic activity">
    <reaction evidence="11">
        <text>GTP + 4 H2O = 2,5-diamino-6-hydroxy-4-(5-phosphoribosylamino)-pyrimidine + formate + 2 phosphate + 3 H(+)</text>
        <dbReference type="Rhea" id="RHEA:23704"/>
        <dbReference type="ChEBI" id="CHEBI:15377"/>
        <dbReference type="ChEBI" id="CHEBI:15378"/>
        <dbReference type="ChEBI" id="CHEBI:15740"/>
        <dbReference type="ChEBI" id="CHEBI:37565"/>
        <dbReference type="ChEBI" id="CHEBI:43474"/>
        <dbReference type="ChEBI" id="CHEBI:58614"/>
        <dbReference type="EC" id="3.5.4.25"/>
    </reaction>
</comment>
<dbReference type="PANTHER" id="PTHR21327">
    <property type="entry name" value="GTP CYCLOHYDROLASE II-RELATED"/>
    <property type="match status" value="1"/>
</dbReference>
<feature type="chain" id="PRO_5032934630" evidence="12">
    <location>
        <begin position="29"/>
        <end position="1860"/>
    </location>
</feature>
<dbReference type="InterPro" id="IPR017907">
    <property type="entry name" value="Znf_RING_CS"/>
</dbReference>
<dbReference type="GO" id="GO:0009231">
    <property type="term" value="P:riboflavin biosynthetic process"/>
    <property type="evidence" value="ECO:0007669"/>
    <property type="project" value="UniProtKB-KW"/>
</dbReference>
<reference evidence="15" key="1">
    <citation type="submission" date="2021-02" db="EMBL/GenBank/DDBJ databases">
        <authorList>
            <person name="Dougan E. K."/>
            <person name="Rhodes N."/>
            <person name="Thang M."/>
            <person name="Chan C."/>
        </authorList>
    </citation>
    <scope>NUCLEOTIDE SEQUENCE</scope>
</reference>
<dbReference type="Gene3D" id="1.10.510.10">
    <property type="entry name" value="Transferase(Phosphotransferase) domain 1"/>
    <property type="match status" value="1"/>
</dbReference>
<keyword evidence="7" id="KW-0863">Zinc-finger</keyword>
<evidence type="ECO:0000256" key="4">
    <source>
        <dbReference type="ARBA" id="ARBA00022619"/>
    </source>
</evidence>
<dbReference type="InterPro" id="IPR001932">
    <property type="entry name" value="PPM-type_phosphatase-like_dom"/>
</dbReference>
<dbReference type="PROSITE" id="PS50011">
    <property type="entry name" value="PROTEIN_KINASE_DOM"/>
    <property type="match status" value="1"/>
</dbReference>
<dbReference type="GO" id="GO:0008703">
    <property type="term" value="F:5-amino-6-(5-phosphoribosylamino)uracil reductase activity"/>
    <property type="evidence" value="ECO:0007669"/>
    <property type="project" value="InterPro"/>
</dbReference>
<dbReference type="Gene3D" id="3.30.200.20">
    <property type="entry name" value="Phosphorylase Kinase, domain 1"/>
    <property type="match status" value="1"/>
</dbReference>
<dbReference type="PANTHER" id="PTHR21327:SF18">
    <property type="entry name" value="3,4-DIHYDROXY-2-BUTANONE 4-PHOSPHATE SYNTHASE"/>
    <property type="match status" value="1"/>
</dbReference>
<organism evidence="15 16">
    <name type="scientific">Symbiodinium pilosum</name>
    <name type="common">Dinoflagellate</name>
    <dbReference type="NCBI Taxonomy" id="2952"/>
    <lineage>
        <taxon>Eukaryota</taxon>
        <taxon>Sar</taxon>
        <taxon>Alveolata</taxon>
        <taxon>Dinophyceae</taxon>
        <taxon>Suessiales</taxon>
        <taxon>Symbiodiniaceae</taxon>
        <taxon>Symbiodinium</taxon>
    </lineage>
</organism>
<evidence type="ECO:0000256" key="9">
    <source>
        <dbReference type="ARBA" id="ARBA00022833"/>
    </source>
</evidence>
<dbReference type="InterPro" id="IPR000719">
    <property type="entry name" value="Prot_kinase_dom"/>
</dbReference>
<keyword evidence="8" id="KW-0378">Hydrolase</keyword>
<evidence type="ECO:0000259" key="14">
    <source>
        <dbReference type="PROSITE" id="PS51746"/>
    </source>
</evidence>
<gene>
    <name evidence="15" type="primary">ribBA</name>
    <name evidence="15" type="ORF">SPIL2461_LOCUS22185</name>
</gene>
<dbReference type="Gene3D" id="3.60.40.10">
    <property type="entry name" value="PPM-type phosphatase domain"/>
    <property type="match status" value="1"/>
</dbReference>
<comment type="pathway">
    <text evidence="3">Cofactor biosynthesis; riboflavin biosynthesis; 2-hydroxy-3-oxobutyl phosphate from D-ribulose 5-phosphate: step 1/1.</text>
</comment>
<dbReference type="InterPro" id="IPR011042">
    <property type="entry name" value="6-blade_b-propeller_TolB-like"/>
</dbReference>
<dbReference type="CDD" id="cd00143">
    <property type="entry name" value="PP2Cc"/>
    <property type="match status" value="1"/>
</dbReference>
<evidence type="ECO:0000256" key="12">
    <source>
        <dbReference type="SAM" id="SignalP"/>
    </source>
</evidence>
<name>A0A812Y2S5_SYMPI</name>
<dbReference type="Pfam" id="PF00481">
    <property type="entry name" value="PP2C"/>
    <property type="match status" value="1"/>
</dbReference>
<feature type="domain" description="PPM-type phosphatase" evidence="14">
    <location>
        <begin position="528"/>
        <end position="835"/>
    </location>
</feature>
<dbReference type="GO" id="GO:0008270">
    <property type="term" value="F:zinc ion binding"/>
    <property type="evidence" value="ECO:0007669"/>
    <property type="project" value="UniProtKB-KW"/>
</dbReference>
<dbReference type="Gene3D" id="3.40.430.10">
    <property type="entry name" value="Dihydrofolate Reductase, subunit A"/>
    <property type="match status" value="1"/>
</dbReference>
<dbReference type="EMBL" id="CAJNIZ010047004">
    <property type="protein sequence ID" value="CAE7760622.1"/>
    <property type="molecule type" value="Genomic_DNA"/>
</dbReference>
<dbReference type="GO" id="GO:0005525">
    <property type="term" value="F:GTP binding"/>
    <property type="evidence" value="ECO:0007669"/>
    <property type="project" value="UniProtKB-KW"/>
</dbReference>
<dbReference type="SUPFAM" id="SSF81606">
    <property type="entry name" value="PP2C-like"/>
    <property type="match status" value="1"/>
</dbReference>